<name>A0AAV9IBR7_9RHOD</name>
<evidence type="ECO:0000256" key="1">
    <source>
        <dbReference type="ARBA" id="ARBA00004141"/>
    </source>
</evidence>
<feature type="transmembrane region" description="Helical" evidence="7">
    <location>
        <begin position="326"/>
        <end position="353"/>
    </location>
</feature>
<keyword evidence="3 6" id="KW-0812">Transmembrane</keyword>
<dbReference type="PANTHER" id="PTHR11654">
    <property type="entry name" value="OLIGOPEPTIDE TRANSPORTER-RELATED"/>
    <property type="match status" value="1"/>
</dbReference>
<evidence type="ECO:0000256" key="7">
    <source>
        <dbReference type="SAM" id="Phobius"/>
    </source>
</evidence>
<comment type="caution">
    <text evidence="8">The sequence shown here is derived from an EMBL/GenBank/DDBJ whole genome shotgun (WGS) entry which is preliminary data.</text>
</comment>
<feature type="transmembrane region" description="Helical" evidence="7">
    <location>
        <begin position="478"/>
        <end position="495"/>
    </location>
</feature>
<keyword evidence="9" id="KW-1185">Reference proteome</keyword>
<dbReference type="EMBL" id="JANCYU010000025">
    <property type="protein sequence ID" value="KAK4524774.1"/>
    <property type="molecule type" value="Genomic_DNA"/>
</dbReference>
<accession>A0AAV9IBR7</accession>
<dbReference type="InterPro" id="IPR000109">
    <property type="entry name" value="POT_fam"/>
</dbReference>
<keyword evidence="4 7" id="KW-1133">Transmembrane helix</keyword>
<dbReference type="Gene3D" id="1.20.1250.20">
    <property type="entry name" value="MFS general substrate transporter like domains"/>
    <property type="match status" value="1"/>
</dbReference>
<dbReference type="PROSITE" id="PS01023">
    <property type="entry name" value="PTR2_2"/>
    <property type="match status" value="1"/>
</dbReference>
<dbReference type="GO" id="GO:0016020">
    <property type="term" value="C:membrane"/>
    <property type="evidence" value="ECO:0007669"/>
    <property type="project" value="UniProtKB-SubCell"/>
</dbReference>
<comment type="similarity">
    <text evidence="2 6">Belongs to the major facilitator superfamily. Proton-dependent oligopeptide transporter (POT/PTR) (TC 2.A.17) family.</text>
</comment>
<keyword evidence="6" id="KW-0813">Transport</keyword>
<sequence>MFDGTVLLQIVGPFQKRATSNSPSDFWLTLPIFATECAERFNFYGFTALLTLYFQQHLQYATQQAAANFNFFQAVCYCTPLLGSWLADQYLGKYRTIVYFTLLYLFGQLLLPISALLSAETTLTKVLTFLSLFFIALGTGGIKPCVSAFGAEQVEWRHKLHRTGGILELKNVVSSEQPFSKNFEVESSSLQDNEDERELMVERVSNGHSNVRQGSVGSSLVTSVYFARFYLFINIGAIAGQLVCPWVKQFFGWCGAFFVSAFVLLLALVIFLSGMHVMGYIHIQKTYRTSLHHSVRNNTATLLSSSYPTNDQNIHRGRRTQEEWHSILRVTLLLSPIAVFWMCWSQQGATWIQQLSLMEMPRIFQKQMNPAQWAAWNPFIVLLGVPISAEWIYPRIQKYTRWSCTDRIFLGMIITCVAFVCSAIVQFQIQNMMPLKISAWRSLPQWILLSIGEILVSVSGLELAFASAPVQLKSTVQAIWLLTSALGSLLAALALECSRLSSDCVFTKNRRRSFLQ</sequence>
<evidence type="ECO:0000256" key="3">
    <source>
        <dbReference type="ARBA" id="ARBA00022692"/>
    </source>
</evidence>
<dbReference type="InterPro" id="IPR018456">
    <property type="entry name" value="PTR2_symporter_CS"/>
</dbReference>
<feature type="transmembrane region" description="Helical" evidence="7">
    <location>
        <begin position="373"/>
        <end position="396"/>
    </location>
</feature>
<evidence type="ECO:0000313" key="9">
    <source>
        <dbReference type="Proteomes" id="UP001300502"/>
    </source>
</evidence>
<dbReference type="GO" id="GO:0006857">
    <property type="term" value="P:oligopeptide transport"/>
    <property type="evidence" value="ECO:0007669"/>
    <property type="project" value="InterPro"/>
</dbReference>
<dbReference type="SUPFAM" id="SSF103473">
    <property type="entry name" value="MFS general substrate transporter"/>
    <property type="match status" value="2"/>
</dbReference>
<dbReference type="AlphaFoldDB" id="A0AAV9IBR7"/>
<feature type="transmembrane region" description="Helical" evidence="7">
    <location>
        <begin position="250"/>
        <end position="272"/>
    </location>
</feature>
<evidence type="ECO:0000256" key="4">
    <source>
        <dbReference type="ARBA" id="ARBA00022989"/>
    </source>
</evidence>
<reference evidence="8 9" key="1">
    <citation type="submission" date="2022-07" db="EMBL/GenBank/DDBJ databases">
        <title>Genome-wide signatures of adaptation to extreme environments.</title>
        <authorList>
            <person name="Cho C.H."/>
            <person name="Yoon H.S."/>
        </authorList>
    </citation>
    <scope>NUCLEOTIDE SEQUENCE [LARGE SCALE GENOMIC DNA]</scope>
    <source>
        <strain evidence="8 9">108.79 E11</strain>
    </source>
</reference>
<evidence type="ECO:0000256" key="5">
    <source>
        <dbReference type="ARBA" id="ARBA00023136"/>
    </source>
</evidence>
<dbReference type="InterPro" id="IPR036259">
    <property type="entry name" value="MFS_trans_sf"/>
</dbReference>
<feature type="transmembrane region" description="Helical" evidence="7">
    <location>
        <begin position="97"/>
        <end position="117"/>
    </location>
</feature>
<evidence type="ECO:0000313" key="8">
    <source>
        <dbReference type="EMBL" id="KAK4524774.1"/>
    </source>
</evidence>
<feature type="transmembrane region" description="Helical" evidence="7">
    <location>
        <begin position="447"/>
        <end position="466"/>
    </location>
</feature>
<comment type="subcellular location">
    <subcellularLocation>
        <location evidence="1 6">Membrane</location>
        <topology evidence="1 6">Multi-pass membrane protein</topology>
    </subcellularLocation>
</comment>
<evidence type="ECO:0000256" key="6">
    <source>
        <dbReference type="RuleBase" id="RU003755"/>
    </source>
</evidence>
<gene>
    <name evidence="8" type="ORF">GAYE_SCF05G2677</name>
</gene>
<proteinExistence type="inferred from homology"/>
<feature type="transmembrane region" description="Helical" evidence="7">
    <location>
        <begin position="408"/>
        <end position="427"/>
    </location>
</feature>
<feature type="transmembrane region" description="Helical" evidence="7">
    <location>
        <begin position="225"/>
        <end position="244"/>
    </location>
</feature>
<evidence type="ECO:0000256" key="2">
    <source>
        <dbReference type="ARBA" id="ARBA00005982"/>
    </source>
</evidence>
<protein>
    <submittedName>
        <fullName evidence="8">Uncharacterized protein</fullName>
    </submittedName>
</protein>
<organism evidence="8 9">
    <name type="scientific">Galdieria yellowstonensis</name>
    <dbReference type="NCBI Taxonomy" id="3028027"/>
    <lineage>
        <taxon>Eukaryota</taxon>
        <taxon>Rhodophyta</taxon>
        <taxon>Bangiophyceae</taxon>
        <taxon>Galdieriales</taxon>
        <taxon>Galdieriaceae</taxon>
        <taxon>Galdieria</taxon>
    </lineage>
</organism>
<dbReference type="PROSITE" id="PS01022">
    <property type="entry name" value="PTR2_1"/>
    <property type="match status" value="1"/>
</dbReference>
<dbReference type="Pfam" id="PF00854">
    <property type="entry name" value="PTR2"/>
    <property type="match status" value="1"/>
</dbReference>
<dbReference type="Proteomes" id="UP001300502">
    <property type="component" value="Unassembled WGS sequence"/>
</dbReference>
<keyword evidence="5 7" id="KW-0472">Membrane</keyword>
<dbReference type="GO" id="GO:0022857">
    <property type="term" value="F:transmembrane transporter activity"/>
    <property type="evidence" value="ECO:0007669"/>
    <property type="project" value="InterPro"/>
</dbReference>
<feature type="transmembrane region" description="Helical" evidence="7">
    <location>
        <begin position="129"/>
        <end position="151"/>
    </location>
</feature>